<dbReference type="RefSeq" id="WP_108902627.1">
    <property type="nucleotide sequence ID" value="NZ_CP029187.1"/>
</dbReference>
<evidence type="ECO:0000313" key="11">
    <source>
        <dbReference type="Proteomes" id="UP000244937"/>
    </source>
</evidence>
<keyword evidence="9" id="KW-0732">Signal</keyword>
<evidence type="ECO:0000256" key="6">
    <source>
        <dbReference type="ARBA" id="ARBA00023136"/>
    </source>
</evidence>
<evidence type="ECO:0000313" key="10">
    <source>
        <dbReference type="EMBL" id="AWI24830.1"/>
    </source>
</evidence>
<comment type="subcellular location">
    <subcellularLocation>
        <location evidence="1">Cell outer membrane</location>
    </subcellularLocation>
</comment>
<evidence type="ECO:0000256" key="5">
    <source>
        <dbReference type="ARBA" id="ARBA00022692"/>
    </source>
</evidence>
<keyword evidence="6" id="KW-0472">Membrane</keyword>
<keyword evidence="11" id="KW-1185">Reference proteome</keyword>
<keyword evidence="7" id="KW-0998">Cell outer membrane</keyword>
<dbReference type="Pfam" id="PF02321">
    <property type="entry name" value="OEP"/>
    <property type="match status" value="1"/>
</dbReference>
<evidence type="ECO:0000256" key="8">
    <source>
        <dbReference type="SAM" id="Coils"/>
    </source>
</evidence>
<dbReference type="SUPFAM" id="SSF56954">
    <property type="entry name" value="Outer membrane efflux proteins (OEP)"/>
    <property type="match status" value="1"/>
</dbReference>
<dbReference type="PANTHER" id="PTHR30026:SF20">
    <property type="entry name" value="OUTER MEMBRANE PROTEIN TOLC"/>
    <property type="match status" value="1"/>
</dbReference>
<reference evidence="10 11" key="1">
    <citation type="submission" date="2018-05" db="EMBL/GenBank/DDBJ databases">
        <title>Genome sequencing of Flavobacterium sp. HYN0049.</title>
        <authorList>
            <person name="Yi H."/>
            <person name="Baek C."/>
        </authorList>
    </citation>
    <scope>NUCLEOTIDE SEQUENCE [LARGE SCALE GENOMIC DNA]</scope>
    <source>
        <strain evidence="10 11">HYN0049</strain>
    </source>
</reference>
<evidence type="ECO:0000256" key="9">
    <source>
        <dbReference type="SAM" id="SignalP"/>
    </source>
</evidence>
<organism evidence="10 11">
    <name type="scientific">Flavobacterium pallidum</name>
    <dbReference type="NCBI Taxonomy" id="2172098"/>
    <lineage>
        <taxon>Bacteria</taxon>
        <taxon>Pseudomonadati</taxon>
        <taxon>Bacteroidota</taxon>
        <taxon>Flavobacteriia</taxon>
        <taxon>Flavobacteriales</taxon>
        <taxon>Flavobacteriaceae</taxon>
        <taxon>Flavobacterium</taxon>
    </lineage>
</organism>
<feature type="signal peptide" evidence="9">
    <location>
        <begin position="1"/>
        <end position="18"/>
    </location>
</feature>
<name>A0A2S1SEK4_9FLAO</name>
<dbReference type="KEGG" id="fpal:HYN49_02390"/>
<evidence type="ECO:0000256" key="4">
    <source>
        <dbReference type="ARBA" id="ARBA00022452"/>
    </source>
</evidence>
<dbReference type="GO" id="GO:0015562">
    <property type="term" value="F:efflux transmembrane transporter activity"/>
    <property type="evidence" value="ECO:0007669"/>
    <property type="project" value="InterPro"/>
</dbReference>
<dbReference type="Proteomes" id="UP000244937">
    <property type="component" value="Chromosome"/>
</dbReference>
<keyword evidence="8" id="KW-0175">Coiled coil</keyword>
<sequence>MRKITLITFLLLAIGMTAQEKQPEKFSFSLEQAVSHALEHNYTVINSGRDIDIAKKKKWETTAAGLPQINAGVDYQYNFELQKSIVPAEFFGGNPGEFIEVAFGTKHTMTGRATLSQLIFDGSYIVALQASKTYLQYYQNAKVKTDNEVREMVINAYGNVLLAEESIAILEKNKSILQKILGDTQETFKNGLIEEENVEQLQITLTTVNSSLNNAVRLRDIAYKMLKINLGLDINDELTLTDKLDSLTLQNLDFALTQTGFNVNENIDYKIAQNFTEQRKLEYKLERSKALPTLSANLNFGYNAFNDQFEFFQKDQKWLNYSNLGVSLNVPIFSSGARSARTAQAKIRLEQANTQLTETEQKLKLAYESAKSEYDFAVEEFNTSKSNLKLAERIENKQQIKFTEGLSTSFDFSDAQRQLYTAQQSYLQSMIDVINKRAALEKIINNKK</sequence>
<keyword evidence="3" id="KW-0813">Transport</keyword>
<dbReference type="EMBL" id="CP029187">
    <property type="protein sequence ID" value="AWI24830.1"/>
    <property type="molecule type" value="Genomic_DNA"/>
</dbReference>
<dbReference type="GO" id="GO:1990281">
    <property type="term" value="C:efflux pump complex"/>
    <property type="evidence" value="ECO:0007669"/>
    <property type="project" value="TreeGrafter"/>
</dbReference>
<dbReference type="OrthoDB" id="367883at2"/>
<comment type="similarity">
    <text evidence="2">Belongs to the outer membrane factor (OMF) (TC 1.B.17) family.</text>
</comment>
<evidence type="ECO:0000256" key="3">
    <source>
        <dbReference type="ARBA" id="ARBA00022448"/>
    </source>
</evidence>
<dbReference type="PANTHER" id="PTHR30026">
    <property type="entry name" value="OUTER MEMBRANE PROTEIN TOLC"/>
    <property type="match status" value="1"/>
</dbReference>
<evidence type="ECO:0000256" key="1">
    <source>
        <dbReference type="ARBA" id="ARBA00004442"/>
    </source>
</evidence>
<keyword evidence="4" id="KW-1134">Transmembrane beta strand</keyword>
<evidence type="ECO:0000256" key="2">
    <source>
        <dbReference type="ARBA" id="ARBA00007613"/>
    </source>
</evidence>
<feature type="coiled-coil region" evidence="8">
    <location>
        <begin position="342"/>
        <end position="373"/>
    </location>
</feature>
<dbReference type="GO" id="GO:0015288">
    <property type="term" value="F:porin activity"/>
    <property type="evidence" value="ECO:0007669"/>
    <property type="project" value="TreeGrafter"/>
</dbReference>
<dbReference type="InterPro" id="IPR051906">
    <property type="entry name" value="TolC-like"/>
</dbReference>
<keyword evidence="5" id="KW-0812">Transmembrane</keyword>
<protein>
    <submittedName>
        <fullName evidence="10">Transporter</fullName>
    </submittedName>
</protein>
<evidence type="ECO:0000256" key="7">
    <source>
        <dbReference type="ARBA" id="ARBA00023237"/>
    </source>
</evidence>
<proteinExistence type="inferred from homology"/>
<feature type="chain" id="PRO_5015434761" evidence="9">
    <location>
        <begin position="19"/>
        <end position="448"/>
    </location>
</feature>
<gene>
    <name evidence="10" type="ORF">HYN49_02390</name>
</gene>
<accession>A0A2S1SEK4</accession>
<dbReference type="GO" id="GO:0009279">
    <property type="term" value="C:cell outer membrane"/>
    <property type="evidence" value="ECO:0007669"/>
    <property type="project" value="UniProtKB-SubCell"/>
</dbReference>
<dbReference type="AlphaFoldDB" id="A0A2S1SEK4"/>
<dbReference type="InterPro" id="IPR003423">
    <property type="entry name" value="OMP_efflux"/>
</dbReference>
<dbReference type="Gene3D" id="1.20.1600.10">
    <property type="entry name" value="Outer membrane efflux proteins (OEP)"/>
    <property type="match status" value="1"/>
</dbReference>